<keyword evidence="3" id="KW-1185">Reference proteome</keyword>
<organism evidence="2 3">
    <name type="scientific">Dyadobacter subterraneus</name>
    <dbReference type="NCBI Taxonomy" id="2773304"/>
    <lineage>
        <taxon>Bacteria</taxon>
        <taxon>Pseudomonadati</taxon>
        <taxon>Bacteroidota</taxon>
        <taxon>Cytophagia</taxon>
        <taxon>Cytophagales</taxon>
        <taxon>Spirosomataceae</taxon>
        <taxon>Dyadobacter</taxon>
    </lineage>
</organism>
<evidence type="ECO:0000313" key="3">
    <source>
        <dbReference type="Proteomes" id="UP000634134"/>
    </source>
</evidence>
<dbReference type="PIRSF" id="PIRSF008546">
    <property type="entry name" value="UCP008546"/>
    <property type="match status" value="1"/>
</dbReference>
<gene>
    <name evidence="2" type="ORF">IEE83_06585</name>
</gene>
<sequence>MNLEDDMDKFVSAQNRDYNQALAEIKNGRKQGHWIWYIFPQISGLGMSTTSAFYGIKNIGQASRYLEHPVLGKRLIEISNAILEIKGKTANQILGSPDDLKLRSSMTLFNLVKNTDPVFQAVLDKYFNGIPDQRTIDLVKKS</sequence>
<reference evidence="3" key="1">
    <citation type="submission" date="2023-07" db="EMBL/GenBank/DDBJ databases">
        <title>Dyadobacter sp. nov 'subterranea' isolated from contaminted grondwater.</title>
        <authorList>
            <person name="Szabo I."/>
            <person name="Al-Omari J."/>
            <person name="Szerdahelyi S.G."/>
            <person name="Rado J."/>
        </authorList>
    </citation>
    <scope>NUCLEOTIDE SEQUENCE [LARGE SCALE GENOMIC DNA]</scope>
    <source>
        <strain evidence="3">UP-52</strain>
    </source>
</reference>
<keyword evidence="1" id="KW-0472">Membrane</keyword>
<dbReference type="EMBL" id="JACYGY010000001">
    <property type="protein sequence ID" value="MBE9461543.1"/>
    <property type="molecule type" value="Genomic_DNA"/>
</dbReference>
<feature type="transmembrane region" description="Helical" evidence="1">
    <location>
        <begin position="34"/>
        <end position="56"/>
    </location>
</feature>
<dbReference type="Gene3D" id="1.25.40.380">
    <property type="entry name" value="Protein of unknown function DUF1810"/>
    <property type="match status" value="1"/>
</dbReference>
<evidence type="ECO:0000256" key="1">
    <source>
        <dbReference type="SAM" id="Phobius"/>
    </source>
</evidence>
<dbReference type="Proteomes" id="UP000634134">
    <property type="component" value="Unassembled WGS sequence"/>
</dbReference>
<comment type="caution">
    <text evidence="2">The sequence shown here is derived from an EMBL/GenBank/DDBJ whole genome shotgun (WGS) entry which is preliminary data.</text>
</comment>
<name>A0ABR9W7V4_9BACT</name>
<dbReference type="InterPro" id="IPR036287">
    <property type="entry name" value="Rv1873-like_sf"/>
</dbReference>
<dbReference type="InterPro" id="IPR014937">
    <property type="entry name" value="DUF1810"/>
</dbReference>
<keyword evidence="1" id="KW-0812">Transmembrane</keyword>
<proteinExistence type="predicted"/>
<dbReference type="RefSeq" id="WP_194119816.1">
    <property type="nucleotide sequence ID" value="NZ_JACYGY010000001.1"/>
</dbReference>
<dbReference type="Pfam" id="PF08837">
    <property type="entry name" value="DUF1810"/>
    <property type="match status" value="1"/>
</dbReference>
<dbReference type="SUPFAM" id="SSF140736">
    <property type="entry name" value="Rv1873-like"/>
    <property type="match status" value="1"/>
</dbReference>
<keyword evidence="1" id="KW-1133">Transmembrane helix</keyword>
<accession>A0ABR9W7V4</accession>
<evidence type="ECO:0000313" key="2">
    <source>
        <dbReference type="EMBL" id="MBE9461543.1"/>
    </source>
</evidence>
<protein>
    <submittedName>
        <fullName evidence="2">DUF1810 domain-containing protein</fullName>
    </submittedName>
</protein>